<protein>
    <submittedName>
        <fullName evidence="1">DUF488 domain-containing protein</fullName>
    </submittedName>
</protein>
<dbReference type="RefSeq" id="WP_181058397.1">
    <property type="nucleotide sequence ID" value="NZ_JACDTY010000006.1"/>
</dbReference>
<proteinExistence type="predicted"/>
<gene>
    <name evidence="1" type="ORF">H0241_14785</name>
</gene>
<evidence type="ECO:0000313" key="1">
    <source>
        <dbReference type="EMBL" id="MBA1141515.1"/>
    </source>
</evidence>
<dbReference type="AlphaFoldDB" id="A0A838B528"/>
<dbReference type="PANTHER" id="PTHR36849">
    <property type="entry name" value="CYTOPLASMIC PROTEIN-RELATED"/>
    <property type="match status" value="1"/>
</dbReference>
<comment type="caution">
    <text evidence="1">The sequence shown here is derived from an EMBL/GenBank/DDBJ whole genome shotgun (WGS) entry which is preliminary data.</text>
</comment>
<dbReference type="Proteomes" id="UP000558284">
    <property type="component" value="Unassembled WGS sequence"/>
</dbReference>
<reference evidence="1 2" key="1">
    <citation type="submission" date="2020-07" db="EMBL/GenBank/DDBJ databases">
        <title>Definition of the novel symbiovar canariense within Mesorhizobium novociceri, a new species of genus Mesorhizobium nodulating Cicer canariense in the Caldera de Taburiente National Park (La Palma, Canary Islands).</title>
        <authorList>
            <person name="Leon-Barrios M."/>
            <person name="Perez-Yepez J."/>
            <person name="Flores-Felix J.D."/>
            <person name="Ramirez-Baena M.H."/>
            <person name="Pulido-Suarez L."/>
            <person name="Igual J.M."/>
            <person name="Velazquez E."/>
            <person name="Peix A."/>
        </authorList>
    </citation>
    <scope>NUCLEOTIDE SEQUENCE [LARGE SCALE GENOMIC DNA]</scope>
    <source>
        <strain evidence="1 2">CCANP35</strain>
    </source>
</reference>
<evidence type="ECO:0000313" key="2">
    <source>
        <dbReference type="Proteomes" id="UP000558284"/>
    </source>
</evidence>
<accession>A0A838B528</accession>
<dbReference type="EMBL" id="JACDTY010000006">
    <property type="protein sequence ID" value="MBA1141515.1"/>
    <property type="molecule type" value="Genomic_DNA"/>
</dbReference>
<organism evidence="1 2">
    <name type="scientific">Mesorhizobium neociceri</name>
    <dbReference type="NCBI Taxonomy" id="1307853"/>
    <lineage>
        <taxon>Bacteria</taxon>
        <taxon>Pseudomonadati</taxon>
        <taxon>Pseudomonadota</taxon>
        <taxon>Alphaproteobacteria</taxon>
        <taxon>Hyphomicrobiales</taxon>
        <taxon>Phyllobacteriaceae</taxon>
        <taxon>Mesorhizobium</taxon>
    </lineage>
</organism>
<dbReference type="Pfam" id="PF22752">
    <property type="entry name" value="DUF488-N3i"/>
    <property type="match status" value="1"/>
</dbReference>
<dbReference type="PANTHER" id="PTHR36849:SF1">
    <property type="entry name" value="CYTOPLASMIC PROTEIN"/>
    <property type="match status" value="1"/>
</dbReference>
<keyword evidence="2" id="KW-1185">Reference proteome</keyword>
<name>A0A838B528_9HYPH</name>
<dbReference type="InterPro" id="IPR052552">
    <property type="entry name" value="YeaO-like"/>
</dbReference>
<sequence length="118" mass="13249">MGFDLVVKRIYEPPAPDDGQRVLVDRIWPRGVRKEDAALTLWLKHIAPSDELRKCFGHEPARWAEFRKRYAAELDGNGETVAQLRGLLGKSRVTLLYGAHDEAHNNAVALAGYLRGAE</sequence>